<proteinExistence type="predicted"/>
<keyword evidence="1" id="KW-1133">Transmembrane helix</keyword>
<sequence>MDIQNYISSGVLEAYLLGLASEEEEQDVQQMKVLYPEVSAALNELEIVIEQYCLDNAVPPPPGTWELIQARTTGKEIKKRDLNGQEQQKNDEPKADKPAYLEVEVSDSFIRVHRLWRLAFLIVFILSKIFLIAGLYYYFKADSQQQEIERLKTVIERQQTVR</sequence>
<dbReference type="EMBL" id="QLMC01000001">
    <property type="protein sequence ID" value="RAK03150.1"/>
    <property type="molecule type" value="Genomic_DNA"/>
</dbReference>
<accession>A0A327X7N6</accession>
<dbReference type="OrthoDB" id="952577at2"/>
<evidence type="ECO:0000313" key="2">
    <source>
        <dbReference type="EMBL" id="RAK03150.1"/>
    </source>
</evidence>
<keyword evidence="1" id="KW-0812">Transmembrane</keyword>
<comment type="caution">
    <text evidence="2">The sequence shown here is derived from an EMBL/GenBank/DDBJ whole genome shotgun (WGS) entry which is preliminary data.</text>
</comment>
<protein>
    <submittedName>
        <fullName evidence="2">Uncharacterized protein</fullName>
    </submittedName>
</protein>
<evidence type="ECO:0000313" key="3">
    <source>
        <dbReference type="Proteomes" id="UP000248790"/>
    </source>
</evidence>
<gene>
    <name evidence="2" type="ORF">LX87_01272</name>
</gene>
<keyword evidence="1" id="KW-0472">Membrane</keyword>
<evidence type="ECO:0000256" key="1">
    <source>
        <dbReference type="SAM" id="Phobius"/>
    </source>
</evidence>
<dbReference type="AlphaFoldDB" id="A0A327X7N6"/>
<reference evidence="2 3" key="1">
    <citation type="submission" date="2018-06" db="EMBL/GenBank/DDBJ databases">
        <title>Genomic Encyclopedia of Archaeal and Bacterial Type Strains, Phase II (KMG-II): from individual species to whole genera.</title>
        <authorList>
            <person name="Goeker M."/>
        </authorList>
    </citation>
    <scope>NUCLEOTIDE SEQUENCE [LARGE SCALE GENOMIC DNA]</scope>
    <source>
        <strain evidence="2 3">DSM 21851</strain>
    </source>
</reference>
<feature type="transmembrane region" description="Helical" evidence="1">
    <location>
        <begin position="118"/>
        <end position="139"/>
    </location>
</feature>
<name>A0A327X7N6_LARAB</name>
<keyword evidence="3" id="KW-1185">Reference proteome</keyword>
<dbReference type="Proteomes" id="UP000248790">
    <property type="component" value="Unassembled WGS sequence"/>
</dbReference>
<organism evidence="2 3">
    <name type="scientific">Larkinella arboricola</name>
    <dbReference type="NCBI Taxonomy" id="643671"/>
    <lineage>
        <taxon>Bacteria</taxon>
        <taxon>Pseudomonadati</taxon>
        <taxon>Bacteroidota</taxon>
        <taxon>Cytophagia</taxon>
        <taxon>Cytophagales</taxon>
        <taxon>Spirosomataceae</taxon>
        <taxon>Larkinella</taxon>
    </lineage>
</organism>